<dbReference type="RefSeq" id="WP_041963948.1">
    <property type="nucleotide sequence ID" value="NZ_BASE01000004.1"/>
</dbReference>
<dbReference type="PANTHER" id="PTHR30288:SF0">
    <property type="entry name" value="FLAGELLAR HOOK-ASSOCIATED PROTEIN 2"/>
    <property type="match status" value="1"/>
</dbReference>
<evidence type="ECO:0000256" key="1">
    <source>
        <dbReference type="ARBA" id="ARBA00009764"/>
    </source>
</evidence>
<evidence type="ECO:0000256" key="4">
    <source>
        <dbReference type="ARBA" id="ARBA00023143"/>
    </source>
</evidence>
<reference evidence="8 9" key="1">
    <citation type="submission" date="2013-06" db="EMBL/GenBank/DDBJ databases">
        <title>Whole genome shotgun sequence of Bacillus selenatarsenatis SF-1.</title>
        <authorList>
            <person name="Kuroda M."/>
            <person name="Sei K."/>
            <person name="Yamashita M."/>
            <person name="Ike M."/>
        </authorList>
    </citation>
    <scope>NUCLEOTIDE SEQUENCE [LARGE SCALE GENOMIC DNA]</scope>
    <source>
        <strain evidence="8 9">SF-1</strain>
    </source>
</reference>
<evidence type="ECO:0000313" key="8">
    <source>
        <dbReference type="EMBL" id="GAM11989.1"/>
    </source>
</evidence>
<comment type="subcellular location">
    <subcellularLocation>
        <location evidence="5">Secreted</location>
    </subcellularLocation>
    <subcellularLocation>
        <location evidence="5">Bacterial flagellum</location>
    </subcellularLocation>
</comment>
<sequence>MSNMRIGGLASGMDIDQIVGDLMKAERMPLDKLKQQKQVLEWQRDDYRSMNSLLLNFRTELTNMKLTTQYRARSVTSTNSELVTATASSAASQSSYTIKNVSQLASAATKVSAGSIAVTGQKVDPSKALLSQQGNLAGGAGYPWENGSIGNKTFIADGVLDKFTITKHADELVDLTKISDMTVKVNGKAYSIVAGDTTTTPASADQVIIDKNGNLKFSGPVAKDAKIEFNYVLDKKVEEKTLSADTSEWQLGATFINNTNFSLGITKTDGTTTNYTLSGTADGDGFIALVDSGATRIGRVNLETGKVIFDTAQTSGVTVKASYQQKYTSMDLSTETSTGQKTEKFLISGSDTLNQVMNKVNSSNVGVTMFFDSYSGNVSLTRSETGNFSKGNLDNSDTADQIKATGFFATDLLKLSSAATYGSNAMFNINGMNTSRSSNAFEMNGVTFTLKQTFTDPAVSASLSISNDTNKVFDNIKAFVEKYNELIDKIQKKSSEEYYRSYKPLTDEQRETLSEKQQEQWEEKAKSGLLKRDPILTGVLGGMRSNFYAPVRNAAVDPLMNQLASIGIKTTANYLEGGKLEINEAALKKAIENNPESVENLFRGTGTTSDEQGIVHRLYDTVNGAMDKLKARAGNTFSTTKQFTLGRQLDNVDSQINRFESRLTQVEDRYWRQFTAMEKAIQKANSQSAYLMQQFSGGY</sequence>
<dbReference type="GO" id="GO:0007155">
    <property type="term" value="P:cell adhesion"/>
    <property type="evidence" value="ECO:0007669"/>
    <property type="project" value="InterPro"/>
</dbReference>
<keyword evidence="5" id="KW-0964">Secreted</keyword>
<keyword evidence="4 5" id="KW-0975">Bacterial flagellum</keyword>
<dbReference type="GO" id="GO:0005576">
    <property type="term" value="C:extracellular region"/>
    <property type="evidence" value="ECO:0007669"/>
    <property type="project" value="UniProtKB-SubCell"/>
</dbReference>
<proteinExistence type="inferred from homology"/>
<dbReference type="GO" id="GO:0071973">
    <property type="term" value="P:bacterial-type flagellum-dependent cell motility"/>
    <property type="evidence" value="ECO:0007669"/>
    <property type="project" value="TreeGrafter"/>
</dbReference>
<dbReference type="STRING" id="1321606.SAMD00020551_0108"/>
<feature type="domain" description="Flagellar hook-associated protein 2 N-terminal" evidence="6">
    <location>
        <begin position="11"/>
        <end position="107"/>
    </location>
</feature>
<dbReference type="InterPro" id="IPR010809">
    <property type="entry name" value="FliD_C"/>
</dbReference>
<name>A0A0A8WYG7_MESS1</name>
<keyword evidence="8" id="KW-0282">Flagellum</keyword>
<comment type="caution">
    <text evidence="8">The sequence shown here is derived from an EMBL/GenBank/DDBJ whole genome shotgun (WGS) entry which is preliminary data.</text>
</comment>
<protein>
    <recommendedName>
        <fullName evidence="5">Flagellar hook-associated protein 2</fullName>
        <shortName evidence="5">HAP2</shortName>
    </recommendedName>
    <alternativeName>
        <fullName evidence="5">Flagellar cap protein</fullName>
    </alternativeName>
</protein>
<dbReference type="InterPro" id="IPR040026">
    <property type="entry name" value="FliD"/>
</dbReference>
<comment type="subunit">
    <text evidence="2 5">Homopentamer.</text>
</comment>
<keyword evidence="3" id="KW-0175">Coiled coil</keyword>
<dbReference type="InterPro" id="IPR003481">
    <property type="entry name" value="FliD_N"/>
</dbReference>
<dbReference type="EMBL" id="BASE01000004">
    <property type="protein sequence ID" value="GAM11989.1"/>
    <property type="molecule type" value="Genomic_DNA"/>
</dbReference>
<dbReference type="PANTHER" id="PTHR30288">
    <property type="entry name" value="FLAGELLAR CAP/ASSEMBLY PROTEIN FLID"/>
    <property type="match status" value="1"/>
</dbReference>
<comment type="function">
    <text evidence="5">Required for morphogenesis and for the elongation of the flagellar filament by facilitating polymerization of the flagellin monomers at the tip of growing filament. Forms a capping structure, which prevents flagellin subunits (transported through the central channel of the flagellum) from leaking out without polymerization at the distal end.</text>
</comment>
<keyword evidence="8" id="KW-0966">Cell projection</keyword>
<organism evidence="8 9">
    <name type="scientific">Mesobacillus selenatarsenatis (strain DSM 18680 / JCM 14380 / FERM P-15431 / SF-1)</name>
    <dbReference type="NCBI Taxonomy" id="1321606"/>
    <lineage>
        <taxon>Bacteria</taxon>
        <taxon>Bacillati</taxon>
        <taxon>Bacillota</taxon>
        <taxon>Bacilli</taxon>
        <taxon>Bacillales</taxon>
        <taxon>Bacillaceae</taxon>
        <taxon>Mesobacillus</taxon>
    </lineage>
</organism>
<evidence type="ECO:0000256" key="3">
    <source>
        <dbReference type="ARBA" id="ARBA00023054"/>
    </source>
</evidence>
<dbReference type="AlphaFoldDB" id="A0A0A8WYG7"/>
<dbReference type="Pfam" id="PF07195">
    <property type="entry name" value="FliD_C"/>
    <property type="match status" value="1"/>
</dbReference>
<dbReference type="Pfam" id="PF02465">
    <property type="entry name" value="FliD_N"/>
    <property type="match status" value="1"/>
</dbReference>
<dbReference type="GO" id="GO:0009421">
    <property type="term" value="C:bacterial-type flagellum filament cap"/>
    <property type="evidence" value="ECO:0007669"/>
    <property type="project" value="InterPro"/>
</dbReference>
<dbReference type="Proteomes" id="UP000031014">
    <property type="component" value="Unassembled WGS sequence"/>
</dbReference>
<evidence type="ECO:0000313" key="9">
    <source>
        <dbReference type="Proteomes" id="UP000031014"/>
    </source>
</evidence>
<evidence type="ECO:0000259" key="6">
    <source>
        <dbReference type="Pfam" id="PF02465"/>
    </source>
</evidence>
<feature type="domain" description="Flagellar hook-associated protein 2 C-terminal" evidence="7">
    <location>
        <begin position="422"/>
        <end position="686"/>
    </location>
</feature>
<evidence type="ECO:0000256" key="5">
    <source>
        <dbReference type="RuleBase" id="RU362066"/>
    </source>
</evidence>
<evidence type="ECO:0000259" key="7">
    <source>
        <dbReference type="Pfam" id="PF07195"/>
    </source>
</evidence>
<keyword evidence="8" id="KW-0969">Cilium</keyword>
<keyword evidence="9" id="KW-1185">Reference proteome</keyword>
<accession>A0A0A8WYG7</accession>
<comment type="similarity">
    <text evidence="1 5">Belongs to the FliD family.</text>
</comment>
<dbReference type="GO" id="GO:0009424">
    <property type="term" value="C:bacterial-type flagellum hook"/>
    <property type="evidence" value="ECO:0007669"/>
    <property type="project" value="UniProtKB-UniRule"/>
</dbReference>
<evidence type="ECO:0000256" key="2">
    <source>
        <dbReference type="ARBA" id="ARBA00011255"/>
    </source>
</evidence>
<gene>
    <name evidence="8" type="ORF">SAMD00020551_0108</name>
</gene>